<evidence type="ECO:0000313" key="1">
    <source>
        <dbReference type="Proteomes" id="UP000050795"/>
    </source>
</evidence>
<evidence type="ECO:0000313" key="2">
    <source>
        <dbReference type="WBParaSite" id="TREG1_37650.1"/>
    </source>
</evidence>
<keyword evidence="1" id="KW-1185">Reference proteome</keyword>
<accession>A0AA85JS22</accession>
<dbReference type="AlphaFoldDB" id="A0AA85JS22"/>
<sequence>MKAYCRTLQTQAIIHFSKYKRLTNYASNDGNSYHVDRNIATFEIHSSFGLNTDSSDGSDLITKIYYLQY</sequence>
<protein>
    <submittedName>
        <fullName evidence="2">Uncharacterized protein</fullName>
    </submittedName>
</protein>
<organism evidence="1 2">
    <name type="scientific">Trichobilharzia regenti</name>
    <name type="common">Nasal bird schistosome</name>
    <dbReference type="NCBI Taxonomy" id="157069"/>
    <lineage>
        <taxon>Eukaryota</taxon>
        <taxon>Metazoa</taxon>
        <taxon>Spiralia</taxon>
        <taxon>Lophotrochozoa</taxon>
        <taxon>Platyhelminthes</taxon>
        <taxon>Trematoda</taxon>
        <taxon>Digenea</taxon>
        <taxon>Strigeidida</taxon>
        <taxon>Schistosomatoidea</taxon>
        <taxon>Schistosomatidae</taxon>
        <taxon>Trichobilharzia</taxon>
    </lineage>
</organism>
<dbReference type="WBParaSite" id="TREG1_37650.1">
    <property type="protein sequence ID" value="TREG1_37650.1"/>
    <property type="gene ID" value="TREG1_37650"/>
</dbReference>
<reference evidence="2" key="2">
    <citation type="submission" date="2023-11" db="UniProtKB">
        <authorList>
            <consortium name="WormBaseParasite"/>
        </authorList>
    </citation>
    <scope>IDENTIFICATION</scope>
</reference>
<dbReference type="Proteomes" id="UP000050795">
    <property type="component" value="Unassembled WGS sequence"/>
</dbReference>
<name>A0AA85JS22_TRIRE</name>
<proteinExistence type="predicted"/>
<reference evidence="1" key="1">
    <citation type="submission" date="2022-06" db="EMBL/GenBank/DDBJ databases">
        <authorList>
            <person name="Berger JAMES D."/>
            <person name="Berger JAMES D."/>
        </authorList>
    </citation>
    <scope>NUCLEOTIDE SEQUENCE [LARGE SCALE GENOMIC DNA]</scope>
</reference>